<proteinExistence type="evidence at transcript level"/>
<organism evidence="2">
    <name type="scientific">Desmodus rotundus</name>
    <name type="common">Vampire bat</name>
    <dbReference type="NCBI Taxonomy" id="9430"/>
    <lineage>
        <taxon>Eukaryota</taxon>
        <taxon>Metazoa</taxon>
        <taxon>Chordata</taxon>
        <taxon>Craniata</taxon>
        <taxon>Vertebrata</taxon>
        <taxon>Euteleostomi</taxon>
        <taxon>Mammalia</taxon>
        <taxon>Eutheria</taxon>
        <taxon>Laurasiatheria</taxon>
        <taxon>Chiroptera</taxon>
        <taxon>Yangochiroptera</taxon>
        <taxon>Phyllostomidae</taxon>
        <taxon>Desmodontinae</taxon>
        <taxon>Desmodus</taxon>
    </lineage>
</organism>
<dbReference type="EMBL" id="GABZ01003207">
    <property type="protein sequence ID" value="JAA50318.1"/>
    <property type="molecule type" value="mRNA"/>
</dbReference>
<reference evidence="2" key="1">
    <citation type="submission" date="2012-11" db="EMBL/GenBank/DDBJ databases">
        <title>The Vampirome: Transcriptome and Proteome Analysis of the Submandibular and Accessory Glands of the Vampire Bat and Vector of Human Rabies, Desmodus rotundus.</title>
        <authorList>
            <person name="Francischetti I.M.B."/>
            <person name="Assumpcao T.C.F."/>
            <person name="Ma D."/>
            <person name="Vicente E.C."/>
            <person name="Ribeiro J.M.C."/>
        </authorList>
    </citation>
    <scope>NUCLEOTIDE SEQUENCE</scope>
    <source>
        <tissue evidence="2">Salivary gland</tissue>
    </source>
</reference>
<feature type="non-terminal residue" evidence="2">
    <location>
        <position position="1"/>
    </location>
</feature>
<feature type="region of interest" description="Disordered" evidence="1">
    <location>
        <begin position="42"/>
        <end position="68"/>
    </location>
</feature>
<accession>K9IPY3</accession>
<dbReference type="AlphaFoldDB" id="K9IPY3"/>
<evidence type="ECO:0000256" key="1">
    <source>
        <dbReference type="SAM" id="MobiDB-lite"/>
    </source>
</evidence>
<sequence>EARLGLGHRTTRTACSPEGGYVFQGCRFRHFQGVLTKTHKSCGRNGLKDLSPKRSQAWGATAHHDRPS</sequence>
<protein>
    <submittedName>
        <fullName evidence="2">Uncharacterized protein</fullName>
    </submittedName>
</protein>
<evidence type="ECO:0000313" key="2">
    <source>
        <dbReference type="EMBL" id="JAA50318.1"/>
    </source>
</evidence>
<name>K9IPY3_DESRO</name>